<name>A0A7R9GKV4_9CRUS</name>
<feature type="transmembrane region" description="Helical" evidence="1">
    <location>
        <begin position="105"/>
        <end position="123"/>
    </location>
</feature>
<evidence type="ECO:0008006" key="4">
    <source>
        <dbReference type="Google" id="ProtNLM"/>
    </source>
</evidence>
<proteinExistence type="predicted"/>
<organism evidence="2">
    <name type="scientific">Notodromas monacha</name>
    <dbReference type="NCBI Taxonomy" id="399045"/>
    <lineage>
        <taxon>Eukaryota</taxon>
        <taxon>Metazoa</taxon>
        <taxon>Ecdysozoa</taxon>
        <taxon>Arthropoda</taxon>
        <taxon>Crustacea</taxon>
        <taxon>Oligostraca</taxon>
        <taxon>Ostracoda</taxon>
        <taxon>Podocopa</taxon>
        <taxon>Podocopida</taxon>
        <taxon>Cypridocopina</taxon>
        <taxon>Cypridoidea</taxon>
        <taxon>Cyprididae</taxon>
        <taxon>Notodromas</taxon>
    </lineage>
</organism>
<evidence type="ECO:0000313" key="3">
    <source>
        <dbReference type="Proteomes" id="UP000678499"/>
    </source>
</evidence>
<accession>A0A7R9GKV4</accession>
<protein>
    <recommendedName>
        <fullName evidence="4">EamA domain-containing protein</fullName>
    </recommendedName>
</protein>
<dbReference type="AlphaFoldDB" id="A0A7R9GKV4"/>
<keyword evidence="3" id="KW-1185">Reference proteome</keyword>
<keyword evidence="1" id="KW-0472">Membrane</keyword>
<feature type="transmembrane region" description="Helical" evidence="1">
    <location>
        <begin position="52"/>
        <end position="69"/>
    </location>
</feature>
<sequence length="141" mass="15287">MSMAKYNLSPAEIISHSALFSAFAILIGLVISGKLLTSLDILAFQDSQDRPAGVFWVATIGYCVTRVYFSVLGSHGVAISLTCAAASESIFKVLVKVFLLAEPLLFRYIWSAVMVFVGLLMATKTQTTVHNGRHQTNTAMP</sequence>
<feature type="transmembrane region" description="Helical" evidence="1">
    <location>
        <begin position="12"/>
        <end position="32"/>
    </location>
</feature>
<evidence type="ECO:0000256" key="1">
    <source>
        <dbReference type="SAM" id="Phobius"/>
    </source>
</evidence>
<keyword evidence="1" id="KW-0812">Transmembrane</keyword>
<reference evidence="2" key="1">
    <citation type="submission" date="2020-11" db="EMBL/GenBank/DDBJ databases">
        <authorList>
            <person name="Tran Van P."/>
        </authorList>
    </citation>
    <scope>NUCLEOTIDE SEQUENCE</scope>
</reference>
<keyword evidence="1" id="KW-1133">Transmembrane helix</keyword>
<dbReference type="Proteomes" id="UP000678499">
    <property type="component" value="Unassembled WGS sequence"/>
</dbReference>
<evidence type="ECO:0000313" key="2">
    <source>
        <dbReference type="EMBL" id="CAD7285061.1"/>
    </source>
</evidence>
<feature type="transmembrane region" description="Helical" evidence="1">
    <location>
        <begin position="76"/>
        <end position="99"/>
    </location>
</feature>
<gene>
    <name evidence="2" type="ORF">NMOB1V02_LOCUS12663</name>
</gene>
<dbReference type="EMBL" id="CAJPEX010011442">
    <property type="protein sequence ID" value="CAG0925213.1"/>
    <property type="molecule type" value="Genomic_DNA"/>
</dbReference>
<dbReference type="EMBL" id="OA893479">
    <property type="protein sequence ID" value="CAD7285061.1"/>
    <property type="molecule type" value="Genomic_DNA"/>
</dbReference>